<evidence type="ECO:0000313" key="2">
    <source>
        <dbReference type="Proteomes" id="UP000606974"/>
    </source>
</evidence>
<name>A0A8H7EAB9_9EURO</name>
<dbReference type="EMBL" id="JAACFV010000001">
    <property type="protein sequence ID" value="KAF7514435.1"/>
    <property type="molecule type" value="Genomic_DNA"/>
</dbReference>
<organism evidence="1 2">
    <name type="scientific">Endocarpon pusillum</name>
    <dbReference type="NCBI Taxonomy" id="364733"/>
    <lineage>
        <taxon>Eukaryota</taxon>
        <taxon>Fungi</taxon>
        <taxon>Dikarya</taxon>
        <taxon>Ascomycota</taxon>
        <taxon>Pezizomycotina</taxon>
        <taxon>Eurotiomycetes</taxon>
        <taxon>Chaetothyriomycetidae</taxon>
        <taxon>Verrucariales</taxon>
        <taxon>Verrucariaceae</taxon>
        <taxon>Endocarpon</taxon>
    </lineage>
</organism>
<dbReference type="AlphaFoldDB" id="A0A8H7EAB9"/>
<protein>
    <submittedName>
        <fullName evidence="1">Uncharacterized protein</fullName>
    </submittedName>
</protein>
<accession>A0A8H7EAB9</accession>
<proteinExistence type="predicted"/>
<reference evidence="1" key="1">
    <citation type="submission" date="2020-02" db="EMBL/GenBank/DDBJ databases">
        <authorList>
            <person name="Palmer J.M."/>
        </authorList>
    </citation>
    <scope>NUCLEOTIDE SEQUENCE</scope>
    <source>
        <strain evidence="1">EPUS1.4</strain>
        <tissue evidence="1">Thallus</tissue>
    </source>
</reference>
<gene>
    <name evidence="1" type="ORF">GJ744_000205</name>
</gene>
<comment type="caution">
    <text evidence="1">The sequence shown here is derived from an EMBL/GenBank/DDBJ whole genome shotgun (WGS) entry which is preliminary data.</text>
</comment>
<keyword evidence="2" id="KW-1185">Reference proteome</keyword>
<dbReference type="Proteomes" id="UP000606974">
    <property type="component" value="Unassembled WGS sequence"/>
</dbReference>
<sequence>MFRPKSRVDIGETEVIFGFEHHRISTLEAIGTVIAYAASSRRCAGCGHVQCTYANRRAKMIFMELKNQVAIHDRTETGGQQDEARGLLE</sequence>
<evidence type="ECO:0000313" key="1">
    <source>
        <dbReference type="EMBL" id="KAF7514435.1"/>
    </source>
</evidence>